<organism evidence="2 3">
    <name type="scientific">Coemansia spiralis</name>
    <dbReference type="NCBI Taxonomy" id="417178"/>
    <lineage>
        <taxon>Eukaryota</taxon>
        <taxon>Fungi</taxon>
        <taxon>Fungi incertae sedis</taxon>
        <taxon>Zoopagomycota</taxon>
        <taxon>Kickxellomycotina</taxon>
        <taxon>Kickxellomycetes</taxon>
        <taxon>Kickxellales</taxon>
        <taxon>Kickxellaceae</taxon>
        <taxon>Coemansia</taxon>
    </lineage>
</organism>
<feature type="compositionally biased region" description="Polar residues" evidence="1">
    <location>
        <begin position="47"/>
        <end position="58"/>
    </location>
</feature>
<protein>
    <submittedName>
        <fullName evidence="2">Uncharacterized protein</fullName>
    </submittedName>
</protein>
<evidence type="ECO:0000313" key="2">
    <source>
        <dbReference type="EMBL" id="KAJ2678065.1"/>
    </source>
</evidence>
<feature type="compositionally biased region" description="Basic and acidic residues" evidence="1">
    <location>
        <begin position="260"/>
        <end position="272"/>
    </location>
</feature>
<feature type="compositionally biased region" description="Polar residues" evidence="1">
    <location>
        <begin position="1"/>
        <end position="18"/>
    </location>
</feature>
<name>A0A9W8GA49_9FUNG</name>
<sequence length="363" mass="39082">MESSSYTLPGPDQLSQHAPEQPRKQLSPLLSNIPSKEHTDVGIPSTPRAQTASMQPSKSAPPKSHAQLLLTSPPAARRSKESLEAIKVARTLKEGLLRLKARADPQSPNSNTSLRRPMRTFSATAAATAGSTPYRPLSRHNSEFPRFGPLSNDGLQLRSPDRLLHRTQNASGLSQGLISPKSRPVPLHLTHSCPQRRSASIRTSADLFSPVPNASCSQHGQQSGLPAPRFVLDPPSESSDIASMHRLKLANSASTVSDITDPHNNDIQEGDPRTEVAEAAATMILFMKSEPSSQNDLSTSSLSPPPLNQSPSVSPPSSSIELKQELSPQNGIIGSLDVQPKRVLSDSEPENNSGLTHKRIHME</sequence>
<dbReference type="Proteomes" id="UP001151518">
    <property type="component" value="Unassembled WGS sequence"/>
</dbReference>
<evidence type="ECO:0000313" key="3">
    <source>
        <dbReference type="Proteomes" id="UP001151518"/>
    </source>
</evidence>
<feature type="region of interest" description="Disordered" evidence="1">
    <location>
        <begin position="290"/>
        <end position="363"/>
    </location>
</feature>
<gene>
    <name evidence="2" type="ORF">GGI25_002708</name>
</gene>
<reference evidence="2" key="1">
    <citation type="submission" date="2022-07" db="EMBL/GenBank/DDBJ databases">
        <title>Phylogenomic reconstructions and comparative analyses of Kickxellomycotina fungi.</title>
        <authorList>
            <person name="Reynolds N.K."/>
            <person name="Stajich J.E."/>
            <person name="Barry K."/>
            <person name="Grigoriev I.V."/>
            <person name="Crous P."/>
            <person name="Smith M.E."/>
        </authorList>
    </citation>
    <scope>NUCLEOTIDE SEQUENCE</scope>
    <source>
        <strain evidence="2">NRRL 3115</strain>
    </source>
</reference>
<dbReference type="OrthoDB" id="5594817at2759"/>
<feature type="compositionally biased region" description="Low complexity" evidence="1">
    <location>
        <begin position="309"/>
        <end position="319"/>
    </location>
</feature>
<feature type="region of interest" description="Disordered" evidence="1">
    <location>
        <begin position="253"/>
        <end position="272"/>
    </location>
</feature>
<dbReference type="AlphaFoldDB" id="A0A9W8GA49"/>
<feature type="compositionally biased region" description="Low complexity" evidence="1">
    <location>
        <begin position="292"/>
        <end position="302"/>
    </location>
</feature>
<accession>A0A9W8GA49</accession>
<proteinExistence type="predicted"/>
<evidence type="ECO:0000256" key="1">
    <source>
        <dbReference type="SAM" id="MobiDB-lite"/>
    </source>
</evidence>
<feature type="region of interest" description="Disordered" evidence="1">
    <location>
        <begin position="1"/>
        <end position="80"/>
    </location>
</feature>
<comment type="caution">
    <text evidence="2">The sequence shown here is derived from an EMBL/GenBank/DDBJ whole genome shotgun (WGS) entry which is preliminary data.</text>
</comment>
<dbReference type="EMBL" id="JANBTW010000025">
    <property type="protein sequence ID" value="KAJ2678065.1"/>
    <property type="molecule type" value="Genomic_DNA"/>
</dbReference>